<keyword evidence="1" id="KW-1133">Transmembrane helix</keyword>
<keyword evidence="3" id="KW-1185">Reference proteome</keyword>
<evidence type="ECO:0000313" key="2">
    <source>
        <dbReference type="EMBL" id="GEN74628.1"/>
    </source>
</evidence>
<dbReference type="Pfam" id="PF25589">
    <property type="entry name" value="DUF7935"/>
    <property type="match status" value="1"/>
</dbReference>
<dbReference type="RefSeq" id="WP_146939514.1">
    <property type="nucleotide sequence ID" value="NZ_BJYJ01000001.1"/>
</dbReference>
<organism evidence="2 3">
    <name type="scientific">Chryseobacterium hagamense</name>
    <dbReference type="NCBI Taxonomy" id="395935"/>
    <lineage>
        <taxon>Bacteria</taxon>
        <taxon>Pseudomonadati</taxon>
        <taxon>Bacteroidota</taxon>
        <taxon>Flavobacteriia</taxon>
        <taxon>Flavobacteriales</taxon>
        <taxon>Weeksellaceae</taxon>
        <taxon>Chryseobacterium group</taxon>
        <taxon>Chryseobacterium</taxon>
    </lineage>
</organism>
<evidence type="ECO:0000256" key="1">
    <source>
        <dbReference type="SAM" id="Phobius"/>
    </source>
</evidence>
<dbReference type="OrthoDB" id="1493032at2"/>
<evidence type="ECO:0000313" key="3">
    <source>
        <dbReference type="Proteomes" id="UP000321863"/>
    </source>
</evidence>
<name>A0A511YHG8_9FLAO</name>
<feature type="transmembrane region" description="Helical" evidence="1">
    <location>
        <begin position="12"/>
        <end position="32"/>
    </location>
</feature>
<dbReference type="AlphaFoldDB" id="A0A511YHG8"/>
<dbReference type="InterPro" id="IPR057695">
    <property type="entry name" value="DUF7935"/>
</dbReference>
<keyword evidence="1" id="KW-0812">Transmembrane</keyword>
<keyword evidence="1" id="KW-0472">Membrane</keyword>
<protein>
    <submittedName>
        <fullName evidence="2">Uncharacterized protein</fullName>
    </submittedName>
</protein>
<reference evidence="2 3" key="1">
    <citation type="submission" date="2019-07" db="EMBL/GenBank/DDBJ databases">
        <title>Whole genome shotgun sequence of Chryseobacterium hagamense NBRC 105253.</title>
        <authorList>
            <person name="Hosoyama A."/>
            <person name="Uohara A."/>
            <person name="Ohji S."/>
            <person name="Ichikawa N."/>
        </authorList>
    </citation>
    <scope>NUCLEOTIDE SEQUENCE [LARGE SCALE GENOMIC DNA]</scope>
    <source>
        <strain evidence="2 3">NBRC 105253</strain>
    </source>
</reference>
<sequence length="170" mass="19905">MASFSGYLPYAFALIIAIPFLVLLRQFVFTYIRLKEQEIRLLSVKSNSENKTQSYERMTLFMERLKPSNLIQRFDKGLAAHEFIFLTEKAISEEFDYNASQQLYITKSSWQNIVDSKNSVITLLHKTYEEGNGNINLDEFKTILLMNYMEGEDYISMTIEDLRKEIIIIA</sequence>
<dbReference type="EMBL" id="BJYJ01000001">
    <property type="protein sequence ID" value="GEN74628.1"/>
    <property type="molecule type" value="Genomic_DNA"/>
</dbReference>
<gene>
    <name evidence="2" type="ORF">CHA01nite_03680</name>
</gene>
<accession>A0A511YHG8</accession>
<comment type="caution">
    <text evidence="2">The sequence shown here is derived from an EMBL/GenBank/DDBJ whole genome shotgun (WGS) entry which is preliminary data.</text>
</comment>
<proteinExistence type="predicted"/>
<dbReference type="Proteomes" id="UP000321863">
    <property type="component" value="Unassembled WGS sequence"/>
</dbReference>